<comment type="similarity">
    <text evidence="1">Belongs to the PhzF family.</text>
</comment>
<dbReference type="Pfam" id="PF02567">
    <property type="entry name" value="PhzC-PhzF"/>
    <property type="match status" value="1"/>
</dbReference>
<accession>A0A239EHW3</accession>
<dbReference type="PIRSF" id="PIRSF016184">
    <property type="entry name" value="PhzC_PhzF"/>
    <property type="match status" value="1"/>
</dbReference>
<feature type="active site" evidence="3">
    <location>
        <position position="47"/>
    </location>
</feature>
<dbReference type="EMBL" id="FZPD01000001">
    <property type="protein sequence ID" value="SNS43868.1"/>
    <property type="molecule type" value="Genomic_DNA"/>
</dbReference>
<dbReference type="GO" id="GO:0016853">
    <property type="term" value="F:isomerase activity"/>
    <property type="evidence" value="ECO:0007669"/>
    <property type="project" value="UniProtKB-KW"/>
</dbReference>
<dbReference type="OrthoDB" id="9788221at2"/>
<evidence type="ECO:0000313" key="5">
    <source>
        <dbReference type="Proteomes" id="UP000198393"/>
    </source>
</evidence>
<proteinExistence type="inferred from homology"/>
<dbReference type="Proteomes" id="UP000198393">
    <property type="component" value="Unassembled WGS sequence"/>
</dbReference>
<evidence type="ECO:0000313" key="4">
    <source>
        <dbReference type="EMBL" id="SNS43868.1"/>
    </source>
</evidence>
<protein>
    <submittedName>
        <fullName evidence="4">Phenazine biosynthesis protein PhzF family</fullName>
    </submittedName>
</protein>
<evidence type="ECO:0000256" key="1">
    <source>
        <dbReference type="ARBA" id="ARBA00008270"/>
    </source>
</evidence>
<dbReference type="InterPro" id="IPR003719">
    <property type="entry name" value="Phenazine_PhzF-like"/>
</dbReference>
<evidence type="ECO:0000256" key="2">
    <source>
        <dbReference type="ARBA" id="ARBA00023235"/>
    </source>
</evidence>
<dbReference type="SUPFAM" id="SSF54506">
    <property type="entry name" value="Diaminopimelate epimerase-like"/>
    <property type="match status" value="1"/>
</dbReference>
<keyword evidence="5" id="KW-1185">Reference proteome</keyword>
<dbReference type="GO" id="GO:0005737">
    <property type="term" value="C:cytoplasm"/>
    <property type="evidence" value="ECO:0007669"/>
    <property type="project" value="TreeGrafter"/>
</dbReference>
<organism evidence="4 5">
    <name type="scientific">Ekhidna lutea</name>
    <dbReference type="NCBI Taxonomy" id="447679"/>
    <lineage>
        <taxon>Bacteria</taxon>
        <taxon>Pseudomonadati</taxon>
        <taxon>Bacteroidota</taxon>
        <taxon>Cytophagia</taxon>
        <taxon>Cytophagales</taxon>
        <taxon>Reichenbachiellaceae</taxon>
        <taxon>Ekhidna</taxon>
    </lineage>
</organism>
<dbReference type="PANTHER" id="PTHR13774:SF17">
    <property type="entry name" value="PHENAZINE BIOSYNTHESIS-LIKE DOMAIN-CONTAINING PROTEIN"/>
    <property type="match status" value="1"/>
</dbReference>
<dbReference type="Gene3D" id="3.10.310.10">
    <property type="entry name" value="Diaminopimelate Epimerase, Chain A, domain 1"/>
    <property type="match status" value="2"/>
</dbReference>
<dbReference type="AlphaFoldDB" id="A0A239EHW3"/>
<dbReference type="RefSeq" id="WP_089354931.1">
    <property type="nucleotide sequence ID" value="NZ_FZPD01000001.1"/>
</dbReference>
<dbReference type="PANTHER" id="PTHR13774">
    <property type="entry name" value="PHENAZINE BIOSYNTHESIS PROTEIN"/>
    <property type="match status" value="1"/>
</dbReference>
<evidence type="ECO:0000256" key="3">
    <source>
        <dbReference type="PIRSR" id="PIRSR016184-1"/>
    </source>
</evidence>
<sequence>MKLPIYQVDAFTDHLFAGNPAAVVPIGDEWPIDDVLQKIAIENNLSETAFFQDQGDFFDLRWFTPEFEIDLCGHATLASAHVIFNHMGYKKDKIDFETMSGPLVVKRKDHLLQLDFPSRKPEPAEMNETLLKAFSHAPKEVLKSRDWVLVYDSEAEVRALKVNESLLSPAQFEKGGIVCTAKGDGVDFVSRFFFPGGALFEDPVTGSSHCSLIPYWSEKLAKNEMIAYQLSERKGYLNCTALGERVLIAGNAVTYMKGEIEV</sequence>
<keyword evidence="2" id="KW-0413">Isomerase</keyword>
<reference evidence="4 5" key="1">
    <citation type="submission" date="2017-06" db="EMBL/GenBank/DDBJ databases">
        <authorList>
            <person name="Kim H.J."/>
            <person name="Triplett B.A."/>
        </authorList>
    </citation>
    <scope>NUCLEOTIDE SEQUENCE [LARGE SCALE GENOMIC DNA]</scope>
    <source>
        <strain evidence="4 5">DSM 19307</strain>
    </source>
</reference>
<gene>
    <name evidence="4" type="ORF">SAMN05421640_0143</name>
</gene>
<dbReference type="NCBIfam" id="TIGR00654">
    <property type="entry name" value="PhzF_family"/>
    <property type="match status" value="1"/>
</dbReference>
<name>A0A239EHW3_EKHLU</name>